<name>A0A7R7WC52_ASPKA</name>
<evidence type="ECO:0000313" key="3">
    <source>
        <dbReference type="Proteomes" id="UP000661280"/>
    </source>
</evidence>
<dbReference type="OrthoDB" id="4505917at2759"/>
<evidence type="ECO:0000256" key="1">
    <source>
        <dbReference type="SAM" id="Phobius"/>
    </source>
</evidence>
<evidence type="ECO:0000313" key="2">
    <source>
        <dbReference type="EMBL" id="BCR99773.1"/>
    </source>
</evidence>
<accession>A0A7R7WC52</accession>
<reference evidence="2" key="1">
    <citation type="submission" date="2021-01" db="EMBL/GenBank/DDBJ databases">
        <authorList>
            <consortium name="Aspergillus luchuensis mut. kawachii IFO 4304 genome sequencing consortium"/>
            <person name="Kazuki M."/>
            <person name="Futagami T."/>
        </authorList>
    </citation>
    <scope>NUCLEOTIDE SEQUENCE</scope>
    <source>
        <strain evidence="2">IFO 4308</strain>
    </source>
</reference>
<dbReference type="Proteomes" id="UP000661280">
    <property type="component" value="Chromosome 5"/>
</dbReference>
<feature type="transmembrane region" description="Helical" evidence="1">
    <location>
        <begin position="38"/>
        <end position="58"/>
    </location>
</feature>
<gene>
    <name evidence="2" type="ORF">AKAW2_50115S</name>
</gene>
<organism evidence="2 3">
    <name type="scientific">Aspergillus kawachii</name>
    <name type="common">White koji mold</name>
    <name type="synonym">Aspergillus awamori var. kawachi</name>
    <dbReference type="NCBI Taxonomy" id="1069201"/>
    <lineage>
        <taxon>Eukaryota</taxon>
        <taxon>Fungi</taxon>
        <taxon>Dikarya</taxon>
        <taxon>Ascomycota</taxon>
        <taxon>Pezizomycotina</taxon>
        <taxon>Eurotiomycetes</taxon>
        <taxon>Eurotiomycetidae</taxon>
        <taxon>Eurotiales</taxon>
        <taxon>Aspergillaceae</taxon>
        <taxon>Aspergillus</taxon>
        <taxon>Aspergillus subgen. Circumdati</taxon>
    </lineage>
</organism>
<reference evidence="2" key="2">
    <citation type="submission" date="2021-02" db="EMBL/GenBank/DDBJ databases">
        <title>Aspergillus luchuensis mut. kawachii IFO 4304 genome sequence.</title>
        <authorList>
            <person name="Mori K."/>
            <person name="Kadooka C."/>
            <person name="Goto M."/>
            <person name="Futagami T."/>
        </authorList>
    </citation>
    <scope>NUCLEOTIDE SEQUENCE</scope>
    <source>
        <strain evidence="2">IFO 4308</strain>
    </source>
</reference>
<proteinExistence type="predicted"/>
<dbReference type="KEGG" id="aluc:AKAW2_50115S"/>
<protein>
    <submittedName>
        <fullName evidence="2">Uncharacterized protein</fullName>
    </submittedName>
</protein>
<keyword evidence="1" id="KW-1133">Transmembrane helix</keyword>
<keyword evidence="1" id="KW-0472">Membrane</keyword>
<dbReference type="EMBL" id="AP024429">
    <property type="protein sequence ID" value="BCR99773.1"/>
    <property type="molecule type" value="Genomic_DNA"/>
</dbReference>
<dbReference type="RefSeq" id="XP_041543536.1">
    <property type="nucleotide sequence ID" value="XM_041689897.1"/>
</dbReference>
<dbReference type="AlphaFoldDB" id="A0A7R7WC52"/>
<keyword evidence="1" id="KW-0812">Transmembrane</keyword>
<sequence length="93" mass="10438">MPARDLPVPSDDSNPKLPWLVQTIDIATALEQRAAKLAVLNLLPLGAGLTFGFLSHVLRIRRSAVPWSHRWFGRVITAQTYFMEPLSSLVRMN</sequence>
<keyword evidence="3" id="KW-1185">Reference proteome</keyword>
<dbReference type="GeneID" id="64961095"/>